<proteinExistence type="predicted"/>
<sequence length="556" mass="62151">MKEWFPPATYLTDWIGAPSATDGRAPGEGEEDFMPGLLLAEQGLSAKHPVFLIPGIISTGLELWETAQRNLACGKRHFRKRFWGTMNQFRGILMDRECWVEHMALDEHTWLDRPGVKVRAAQGFDAADYLYPGYWVWARIISNLAALGYSPDTMHLASYDWRLSFANLEKRDRYFTRLKSNIEAAYENAAIVHGDGEGGSHEPLPVVVITHSMGALVFYYFLNWVRSPLGANAGEAWCDKYLKDWVNIGGPLLGLPKTLSALFTGESKDTTELGTFGTYVFERFFSKRERAEIFRRWPGLSSMNCKGGETLWGTPGAPAPDEHVDGVRLDSFGRRRNTNITAADATADIPSPFRFMHTLIGQPFSGMWDREWDNGLATQRDQLDTSLQHPRTWANPLLSQLPRFPSKRFRIYSFYGLGLDTERAFQYGSRVGVAYAIDVSQHDPATNLTSGVRTAAGDGTVPLLSLGYMPRGGWRHARYNPGGVPVITKEIPHARDLFSLRGGGRTADHVDILGNTQVLEDILYIAAGKGEERVFDQISSEIDGIARNVELPPDLD</sequence>
<dbReference type="Pfam" id="PF02450">
    <property type="entry name" value="LCAT"/>
    <property type="match status" value="1"/>
</dbReference>
<dbReference type="InterPro" id="IPR029058">
    <property type="entry name" value="AB_hydrolase_fold"/>
</dbReference>
<dbReference type="PANTHER" id="PTHR11440">
    <property type="entry name" value="LECITHIN-CHOLESTEROL ACYLTRANSFERASE-RELATED"/>
    <property type="match status" value="1"/>
</dbReference>
<dbReference type="OrthoDB" id="190846at2759"/>
<evidence type="ECO:0008006" key="3">
    <source>
        <dbReference type="Google" id="ProtNLM"/>
    </source>
</evidence>
<keyword evidence="2" id="KW-1185">Reference proteome</keyword>
<accession>A0A4P9XBH0</accession>
<organism evidence="1 2">
    <name type="scientific">Caulochytrium protostelioides</name>
    <dbReference type="NCBI Taxonomy" id="1555241"/>
    <lineage>
        <taxon>Eukaryota</taxon>
        <taxon>Fungi</taxon>
        <taxon>Fungi incertae sedis</taxon>
        <taxon>Chytridiomycota</taxon>
        <taxon>Chytridiomycota incertae sedis</taxon>
        <taxon>Chytridiomycetes</taxon>
        <taxon>Caulochytriales</taxon>
        <taxon>Caulochytriaceae</taxon>
        <taxon>Caulochytrium</taxon>
    </lineage>
</organism>
<dbReference type="GO" id="GO:0006629">
    <property type="term" value="P:lipid metabolic process"/>
    <property type="evidence" value="ECO:0007669"/>
    <property type="project" value="InterPro"/>
</dbReference>
<evidence type="ECO:0000313" key="2">
    <source>
        <dbReference type="Proteomes" id="UP000274922"/>
    </source>
</evidence>
<dbReference type="EMBL" id="ML014136">
    <property type="protein sequence ID" value="RKP02736.1"/>
    <property type="molecule type" value="Genomic_DNA"/>
</dbReference>
<dbReference type="GO" id="GO:0008374">
    <property type="term" value="F:O-acyltransferase activity"/>
    <property type="evidence" value="ECO:0007669"/>
    <property type="project" value="InterPro"/>
</dbReference>
<gene>
    <name evidence="1" type="ORF">CXG81DRAFT_10415</name>
</gene>
<dbReference type="Gene3D" id="3.40.50.1820">
    <property type="entry name" value="alpha/beta hydrolase"/>
    <property type="match status" value="1"/>
</dbReference>
<evidence type="ECO:0000313" key="1">
    <source>
        <dbReference type="EMBL" id="RKP02736.1"/>
    </source>
</evidence>
<dbReference type="STRING" id="1555241.A0A4P9XBH0"/>
<name>A0A4P9XBH0_9FUNG</name>
<dbReference type="AlphaFoldDB" id="A0A4P9XBH0"/>
<dbReference type="SUPFAM" id="SSF53474">
    <property type="entry name" value="alpha/beta-Hydrolases"/>
    <property type="match status" value="1"/>
</dbReference>
<reference evidence="2" key="1">
    <citation type="journal article" date="2018" name="Nat. Microbiol.">
        <title>Leveraging single-cell genomics to expand the fungal tree of life.</title>
        <authorList>
            <person name="Ahrendt S.R."/>
            <person name="Quandt C.A."/>
            <person name="Ciobanu D."/>
            <person name="Clum A."/>
            <person name="Salamov A."/>
            <person name="Andreopoulos B."/>
            <person name="Cheng J.F."/>
            <person name="Woyke T."/>
            <person name="Pelin A."/>
            <person name="Henrissat B."/>
            <person name="Reynolds N.K."/>
            <person name="Benny G.L."/>
            <person name="Smith M.E."/>
            <person name="James T.Y."/>
            <person name="Grigoriev I.V."/>
        </authorList>
    </citation>
    <scope>NUCLEOTIDE SEQUENCE [LARGE SCALE GENOMIC DNA]</scope>
    <source>
        <strain evidence="2">ATCC 52028</strain>
    </source>
</reference>
<dbReference type="InterPro" id="IPR003386">
    <property type="entry name" value="LACT/PDAT_acylTrfase"/>
</dbReference>
<protein>
    <recommendedName>
        <fullName evidence="3">Lecithin:cholesterol acyltransferase</fullName>
    </recommendedName>
</protein>
<dbReference type="Proteomes" id="UP000274922">
    <property type="component" value="Unassembled WGS sequence"/>
</dbReference>